<comment type="caution">
    <text evidence="12">The sequence shown here is derived from an EMBL/GenBank/DDBJ whole genome shotgun (WGS) entry which is preliminary data.</text>
</comment>
<comment type="subcellular location">
    <subcellularLocation>
        <location evidence="1">Cell membrane</location>
        <topology evidence="1">Multi-pass membrane protein</topology>
    </subcellularLocation>
</comment>
<dbReference type="EMBL" id="CAJFCV020000002">
    <property type="protein sequence ID" value="CAG9101063.1"/>
    <property type="molecule type" value="Genomic_DNA"/>
</dbReference>
<feature type="transmembrane region" description="Helical" evidence="7">
    <location>
        <begin position="581"/>
        <end position="603"/>
    </location>
</feature>
<proteinExistence type="inferred from homology"/>
<evidence type="ECO:0000256" key="1">
    <source>
        <dbReference type="ARBA" id="ARBA00004651"/>
    </source>
</evidence>
<dbReference type="PANTHER" id="PTHR10590:SF4">
    <property type="entry name" value="SOLUTE CARRIER FAMILY 28 MEMBER 3"/>
    <property type="match status" value="1"/>
</dbReference>
<evidence type="ECO:0000256" key="7">
    <source>
        <dbReference type="RuleBase" id="RU362018"/>
    </source>
</evidence>
<feature type="transmembrane region" description="Helical" evidence="7">
    <location>
        <begin position="508"/>
        <end position="526"/>
    </location>
</feature>
<keyword evidence="7" id="KW-0813">Transport</keyword>
<dbReference type="AlphaFoldDB" id="A0A7I8WY50"/>
<dbReference type="Pfam" id="PF07662">
    <property type="entry name" value="Nucleos_tra2_C"/>
    <property type="match status" value="1"/>
</dbReference>
<evidence type="ECO:0000256" key="2">
    <source>
        <dbReference type="ARBA" id="ARBA00009033"/>
    </source>
</evidence>
<evidence type="ECO:0000256" key="6">
    <source>
        <dbReference type="ARBA" id="ARBA00023136"/>
    </source>
</evidence>
<dbReference type="InterPro" id="IPR011642">
    <property type="entry name" value="Gate_dom"/>
</dbReference>
<reference evidence="12" key="1">
    <citation type="submission" date="2020-09" db="EMBL/GenBank/DDBJ databases">
        <authorList>
            <person name="Kikuchi T."/>
        </authorList>
    </citation>
    <scope>NUCLEOTIDE SEQUENCE</scope>
    <source>
        <strain evidence="12">Ka4C1</strain>
    </source>
</reference>
<evidence type="ECO:0000259" key="9">
    <source>
        <dbReference type="Pfam" id="PF01773"/>
    </source>
</evidence>
<keyword evidence="6 7" id="KW-0472">Membrane</keyword>
<dbReference type="InterPro" id="IPR008276">
    <property type="entry name" value="C_nuclsd_transpt"/>
</dbReference>
<accession>A0A7I8WY50</accession>
<evidence type="ECO:0000256" key="5">
    <source>
        <dbReference type="ARBA" id="ARBA00022989"/>
    </source>
</evidence>
<comment type="similarity">
    <text evidence="2 7">Belongs to the concentrative nucleoside transporter (CNT) (TC 2.A.41) family.</text>
</comment>
<evidence type="ECO:0000259" key="10">
    <source>
        <dbReference type="Pfam" id="PF07662"/>
    </source>
</evidence>
<keyword evidence="3" id="KW-1003">Cell membrane</keyword>
<evidence type="ECO:0000256" key="3">
    <source>
        <dbReference type="ARBA" id="ARBA00022475"/>
    </source>
</evidence>
<dbReference type="Proteomes" id="UP000659654">
    <property type="component" value="Unassembled WGS sequence"/>
</dbReference>
<dbReference type="NCBIfam" id="TIGR00804">
    <property type="entry name" value="nupC"/>
    <property type="match status" value="1"/>
</dbReference>
<name>A0A7I8WY50_BURXY</name>
<dbReference type="Pfam" id="PF07670">
    <property type="entry name" value="Gate"/>
    <property type="match status" value="1"/>
</dbReference>
<keyword evidence="13" id="KW-1185">Reference proteome</keyword>
<feature type="transmembrane region" description="Helical" evidence="7">
    <location>
        <begin position="168"/>
        <end position="187"/>
    </location>
</feature>
<feature type="transmembrane region" description="Helical" evidence="7">
    <location>
        <begin position="364"/>
        <end position="384"/>
    </location>
</feature>
<dbReference type="Pfam" id="PF01773">
    <property type="entry name" value="Nucleos_tra2_N"/>
    <property type="match status" value="1"/>
</dbReference>
<feature type="transmembrane region" description="Helical" evidence="7">
    <location>
        <begin position="546"/>
        <end position="569"/>
    </location>
</feature>
<feature type="transmembrane region" description="Helical" evidence="7">
    <location>
        <begin position="476"/>
        <end position="496"/>
    </location>
</feature>
<feature type="transmembrane region" description="Helical" evidence="7">
    <location>
        <begin position="224"/>
        <end position="241"/>
    </location>
</feature>
<dbReference type="Proteomes" id="UP000582659">
    <property type="component" value="Unassembled WGS sequence"/>
</dbReference>
<keyword evidence="4 7" id="KW-0812">Transmembrane</keyword>
<protein>
    <recommendedName>
        <fullName evidence="7">Sodium/nucleoside cotransporter</fullName>
    </recommendedName>
</protein>
<dbReference type="InterPro" id="IPR018270">
    <property type="entry name" value="C_nuclsd_transpt_met_bac"/>
</dbReference>
<organism evidence="12 13">
    <name type="scientific">Bursaphelenchus xylophilus</name>
    <name type="common">Pinewood nematode worm</name>
    <name type="synonym">Aphelenchoides xylophilus</name>
    <dbReference type="NCBI Taxonomy" id="6326"/>
    <lineage>
        <taxon>Eukaryota</taxon>
        <taxon>Metazoa</taxon>
        <taxon>Ecdysozoa</taxon>
        <taxon>Nematoda</taxon>
        <taxon>Chromadorea</taxon>
        <taxon>Rhabditida</taxon>
        <taxon>Tylenchina</taxon>
        <taxon>Tylenchomorpha</taxon>
        <taxon>Aphelenchoidea</taxon>
        <taxon>Aphelenchoididae</taxon>
        <taxon>Bursaphelenchus</taxon>
    </lineage>
</organism>
<feature type="domain" description="Concentrative nucleoside transporter C-terminal" evidence="10">
    <location>
        <begin position="390"/>
        <end position="600"/>
    </location>
</feature>
<dbReference type="OrthoDB" id="6075923at2759"/>
<evidence type="ECO:0000259" key="11">
    <source>
        <dbReference type="Pfam" id="PF07670"/>
    </source>
</evidence>
<feature type="domain" description="Nucleoside transporter/FeoB GTPase Gate" evidence="11">
    <location>
        <begin position="288"/>
        <end position="385"/>
    </location>
</feature>
<feature type="compositionally biased region" description="Basic and acidic residues" evidence="8">
    <location>
        <begin position="1"/>
        <end position="11"/>
    </location>
</feature>
<dbReference type="PANTHER" id="PTHR10590">
    <property type="entry name" value="SODIUM/NUCLEOSIDE COTRANSPORTER"/>
    <property type="match status" value="1"/>
</dbReference>
<feature type="transmembrane region" description="Helical" evidence="7">
    <location>
        <begin position="448"/>
        <end position="470"/>
    </location>
</feature>
<feature type="transmembrane region" description="Helical" evidence="7">
    <location>
        <begin position="121"/>
        <end position="141"/>
    </location>
</feature>
<dbReference type="GO" id="GO:0005415">
    <property type="term" value="F:nucleoside:sodium symporter activity"/>
    <property type="evidence" value="ECO:0007669"/>
    <property type="project" value="TreeGrafter"/>
</dbReference>
<dbReference type="EMBL" id="CAJFDI010000002">
    <property type="protein sequence ID" value="CAD5217456.1"/>
    <property type="molecule type" value="Genomic_DNA"/>
</dbReference>
<evidence type="ECO:0000256" key="4">
    <source>
        <dbReference type="ARBA" id="ARBA00022692"/>
    </source>
</evidence>
<dbReference type="GO" id="GO:0005886">
    <property type="term" value="C:plasma membrane"/>
    <property type="evidence" value="ECO:0007669"/>
    <property type="project" value="UniProtKB-SubCell"/>
</dbReference>
<feature type="region of interest" description="Disordered" evidence="8">
    <location>
        <begin position="1"/>
        <end position="35"/>
    </location>
</feature>
<dbReference type="InterPro" id="IPR002668">
    <property type="entry name" value="CNT_N_dom"/>
</dbReference>
<feature type="compositionally biased region" description="Low complexity" evidence="8">
    <location>
        <begin position="12"/>
        <end position="21"/>
    </location>
</feature>
<gene>
    <name evidence="12" type="ORF">BXYJ_LOCUS5044</name>
</gene>
<evidence type="ECO:0000313" key="12">
    <source>
        <dbReference type="EMBL" id="CAD5217456.1"/>
    </source>
</evidence>
<sequence length="646" mass="70616">MENHSFERSSPDESSSGVSDSTFRRGPHLPTQLQNDLIDNGKTTIQVSDSTEQLKQPFDYIPEDLNEPSTGPMRYLELAQAKVGEFVSQNQHAFKIGAYLLLISLYHCFLGLALAKNYKKAEPLLILTIIVWVYLLYRKLFIRFLGKRTKRALGPFVEQASRIAGMRYVKTAVYVTLISLILIFVIIDTTDQPQRLIGLGGMACLISIMVLCSHAPSKIDWRPVVVGFSIQFVIGLIVLRWDWGEKRFNEGTELIIDFLDFTDNGTSFVYGFLASPPNICGMDPVFAFKSIQVILYFGAVVALLYYYGIMQFVLKKMAWLVQLTLGTTATESINACACVFLGQSEAPLLIRPYIAKMTASEIHAVMTSGFSCIAGSMFAAYIAFGACPTYLLSATVMSAPGSLACSKILFPETEESQLKTIEDLELPPGTESNALECISNGAIAGIEIIVAILANLIVFLALLAFVNSTISYSGELIGYSGWSLELFLGYIFYPLAFVMGVTDSEETLLVAGLMGTKTMLNEFIAYRQLGEMILEKKLSERAAMIATYALCGFSNLGSVGIQLGVLGGLAPTRKALFAKIAFRALFAGSISCFMTASLAGILVSNPIACRPNTQTSCFDVEKYKVLLNETSTSAAALFLPSGHSEL</sequence>
<feature type="transmembrane region" description="Helical" evidence="7">
    <location>
        <begin position="96"/>
        <end position="115"/>
    </location>
</feature>
<keyword evidence="5 7" id="KW-1133">Transmembrane helix</keyword>
<feature type="domain" description="Concentrative nucleoside transporter N-terminal" evidence="9">
    <location>
        <begin position="201"/>
        <end position="272"/>
    </location>
</feature>
<feature type="transmembrane region" description="Helical" evidence="7">
    <location>
        <begin position="193"/>
        <end position="212"/>
    </location>
</feature>
<feature type="transmembrane region" description="Helical" evidence="7">
    <location>
        <begin position="286"/>
        <end position="307"/>
    </location>
</feature>
<evidence type="ECO:0000313" key="13">
    <source>
        <dbReference type="Proteomes" id="UP000659654"/>
    </source>
</evidence>
<dbReference type="InterPro" id="IPR011657">
    <property type="entry name" value="CNT_C_dom"/>
</dbReference>
<evidence type="ECO:0000256" key="8">
    <source>
        <dbReference type="SAM" id="MobiDB-lite"/>
    </source>
</evidence>
<dbReference type="SMR" id="A0A7I8WY50"/>